<proteinExistence type="predicted"/>
<sequence length="37" mass="4414">MKFQINSMRYVYLSANSHHVKTKQGSSAKRIWSQHTY</sequence>
<dbReference type="EMBL" id="GGEC01059073">
    <property type="protein sequence ID" value="MBX39557.1"/>
    <property type="molecule type" value="Transcribed_RNA"/>
</dbReference>
<dbReference type="AlphaFoldDB" id="A0A2P2NAQ0"/>
<organism evidence="1">
    <name type="scientific">Rhizophora mucronata</name>
    <name type="common">Asiatic mangrove</name>
    <dbReference type="NCBI Taxonomy" id="61149"/>
    <lineage>
        <taxon>Eukaryota</taxon>
        <taxon>Viridiplantae</taxon>
        <taxon>Streptophyta</taxon>
        <taxon>Embryophyta</taxon>
        <taxon>Tracheophyta</taxon>
        <taxon>Spermatophyta</taxon>
        <taxon>Magnoliopsida</taxon>
        <taxon>eudicotyledons</taxon>
        <taxon>Gunneridae</taxon>
        <taxon>Pentapetalae</taxon>
        <taxon>rosids</taxon>
        <taxon>fabids</taxon>
        <taxon>Malpighiales</taxon>
        <taxon>Rhizophoraceae</taxon>
        <taxon>Rhizophora</taxon>
    </lineage>
</organism>
<evidence type="ECO:0000313" key="1">
    <source>
        <dbReference type="EMBL" id="MBX39557.1"/>
    </source>
</evidence>
<protein>
    <submittedName>
        <fullName evidence="1">Uncharacterized protein</fullName>
    </submittedName>
</protein>
<name>A0A2P2NAQ0_RHIMU</name>
<reference evidence="1" key="1">
    <citation type="submission" date="2018-02" db="EMBL/GenBank/DDBJ databases">
        <title>Rhizophora mucronata_Transcriptome.</title>
        <authorList>
            <person name="Meera S.P."/>
            <person name="Sreeshan A."/>
            <person name="Augustine A."/>
        </authorList>
    </citation>
    <scope>NUCLEOTIDE SEQUENCE</scope>
    <source>
        <tissue evidence="1">Leaf</tissue>
    </source>
</reference>
<accession>A0A2P2NAQ0</accession>